<organism evidence="2 3">
    <name type="scientific">Chrysophaeum taylorii</name>
    <dbReference type="NCBI Taxonomy" id="2483200"/>
    <lineage>
        <taxon>Eukaryota</taxon>
        <taxon>Sar</taxon>
        <taxon>Stramenopiles</taxon>
        <taxon>Ochrophyta</taxon>
        <taxon>Pelagophyceae</taxon>
        <taxon>Pelagomonadales</taxon>
        <taxon>Pelagomonadaceae</taxon>
        <taxon>Chrysophaeum</taxon>
    </lineage>
</organism>
<keyword evidence="1" id="KW-0732">Signal</keyword>
<accession>A0AAD7UK70</accession>
<gene>
    <name evidence="2" type="ORF">CTAYLR_005719</name>
</gene>
<evidence type="ECO:0000313" key="3">
    <source>
        <dbReference type="Proteomes" id="UP001230188"/>
    </source>
</evidence>
<name>A0AAD7UK70_9STRA</name>
<feature type="chain" id="PRO_5042139967" evidence="1">
    <location>
        <begin position="22"/>
        <end position="127"/>
    </location>
</feature>
<proteinExistence type="predicted"/>
<sequence>MVSMTCLRFTVVALLAGEVAAFVTAPASLQPARRHGRPSCVSAPAPTMVYDDFDPVTGRRKFRWNLNVGRGPWGFAVNAEVWNGRVAMIAFVWITLQELIQGEGVVTKFLTAKSFSDVIVPSVIAGM</sequence>
<dbReference type="EMBL" id="JAQMWT010000167">
    <property type="protein sequence ID" value="KAJ8608510.1"/>
    <property type="molecule type" value="Genomic_DNA"/>
</dbReference>
<reference evidence="2" key="1">
    <citation type="submission" date="2023-01" db="EMBL/GenBank/DDBJ databases">
        <title>Metagenome sequencing of chrysophaentin producing Chrysophaeum taylorii.</title>
        <authorList>
            <person name="Davison J."/>
            <person name="Bewley C."/>
        </authorList>
    </citation>
    <scope>NUCLEOTIDE SEQUENCE</scope>
    <source>
        <strain evidence="2">NIES-1699</strain>
    </source>
</reference>
<dbReference type="Proteomes" id="UP001230188">
    <property type="component" value="Unassembled WGS sequence"/>
</dbReference>
<comment type="caution">
    <text evidence="2">The sequence shown here is derived from an EMBL/GenBank/DDBJ whole genome shotgun (WGS) entry which is preliminary data.</text>
</comment>
<dbReference type="Gene3D" id="1.10.3460.10">
    <property type="entry name" value="Chlorophyll a/b binding protein domain"/>
    <property type="match status" value="1"/>
</dbReference>
<feature type="signal peptide" evidence="1">
    <location>
        <begin position="1"/>
        <end position="21"/>
    </location>
</feature>
<evidence type="ECO:0000256" key="1">
    <source>
        <dbReference type="SAM" id="SignalP"/>
    </source>
</evidence>
<protein>
    <submittedName>
        <fullName evidence="2">Uncharacterized protein</fullName>
    </submittedName>
</protein>
<dbReference type="SUPFAM" id="SSF103511">
    <property type="entry name" value="Chlorophyll a-b binding protein"/>
    <property type="match status" value="1"/>
</dbReference>
<keyword evidence="3" id="KW-1185">Reference proteome</keyword>
<evidence type="ECO:0000313" key="2">
    <source>
        <dbReference type="EMBL" id="KAJ8608510.1"/>
    </source>
</evidence>
<dbReference type="AlphaFoldDB" id="A0AAD7UK70"/>